<feature type="region of interest" description="Disordered" evidence="1">
    <location>
        <begin position="542"/>
        <end position="569"/>
    </location>
</feature>
<evidence type="ECO:0000313" key="4">
    <source>
        <dbReference type="Proteomes" id="UP001521931"/>
    </source>
</evidence>
<evidence type="ECO:0000256" key="1">
    <source>
        <dbReference type="SAM" id="MobiDB-lite"/>
    </source>
</evidence>
<feature type="transmembrane region" description="Helical" evidence="2">
    <location>
        <begin position="317"/>
        <end position="341"/>
    </location>
</feature>
<feature type="compositionally biased region" description="Low complexity" evidence="1">
    <location>
        <begin position="542"/>
        <end position="558"/>
    </location>
</feature>
<feature type="compositionally biased region" description="Gly residues" evidence="1">
    <location>
        <begin position="560"/>
        <end position="569"/>
    </location>
</feature>
<feature type="compositionally biased region" description="Low complexity" evidence="1">
    <location>
        <begin position="479"/>
        <end position="491"/>
    </location>
</feature>
<feature type="transmembrane region" description="Helical" evidence="2">
    <location>
        <begin position="353"/>
        <end position="374"/>
    </location>
</feature>
<dbReference type="RefSeq" id="WP_161976635.1">
    <property type="nucleotide sequence ID" value="NZ_JAKRCV010000038.1"/>
</dbReference>
<feature type="transmembrane region" description="Helical" evidence="2">
    <location>
        <begin position="163"/>
        <end position="183"/>
    </location>
</feature>
<evidence type="ECO:0000313" key="3">
    <source>
        <dbReference type="EMBL" id="MCG7322537.1"/>
    </source>
</evidence>
<protein>
    <recommendedName>
        <fullName evidence="5">Type IV secretion system protein</fullName>
    </recommendedName>
</protein>
<feature type="transmembrane region" description="Helical" evidence="2">
    <location>
        <begin position="256"/>
        <end position="281"/>
    </location>
</feature>
<feature type="compositionally biased region" description="Gly residues" evidence="1">
    <location>
        <begin position="431"/>
        <end position="452"/>
    </location>
</feature>
<evidence type="ECO:0008006" key="5">
    <source>
        <dbReference type="Google" id="ProtNLM"/>
    </source>
</evidence>
<sequence length="569" mass="53975">MNDEGCTGWSFFNPFCHVNEGVEAVVGNAIENMANAVMEAFGKAIASLGTVWVHIGTPNLTGSGGGSAIDAGSSAPDSANVTSVMGYVMWISLGIAVLALFILGALIATRMRAGEGIAAVGRVGLVLSAVVLISAAGAIVAGLMPSGPRNAGGAVLFLQSGLWWYMGAAAVVSVIIGGARMAWEQRAEPGRETVKSLLTLVVVAGAGVTIVGLLVAAADSFSVWIINGSLSCDVTTDSACFGENMLTLLALTTNPAAGGLGALLIIILGLIAILAAAFQIVLMVARGGMLVILAGILPLSASFTNTEMGKSWFKKCIAWLVAFILYKPAAAIVYAAAFQLVGTDVFSDDGTGLLAVLTGLMLMVIALFAMPALMRFVTPMVGAMAGGAGGALAVGALAALPSGAAAIGRLASGSGSGSSNSAAPSAPSGSDGEGGSQGSPGPSGGGETGGGNAPQQAQSSGAQQAGDAGGGTGAGNASGGATPNTGAAAASAGGGGTAAAGAGAGGGAAAGGAAAGGGAAAAGAAAGPVGIAAGAALEAGKKAGQAAAGAAQSLGEQSTGEGGGPDGSR</sequence>
<feature type="compositionally biased region" description="Low complexity" evidence="1">
    <location>
        <begin position="453"/>
        <end position="466"/>
    </location>
</feature>
<dbReference type="EMBL" id="JAKRCV010000038">
    <property type="protein sequence ID" value="MCG7322537.1"/>
    <property type="molecule type" value="Genomic_DNA"/>
</dbReference>
<feature type="transmembrane region" description="Helical" evidence="2">
    <location>
        <begin position="380"/>
        <end position="400"/>
    </location>
</feature>
<name>A0ABS9Q3V6_9MICO</name>
<gene>
    <name evidence="3" type="ORF">MHL29_11685</name>
</gene>
<dbReference type="Proteomes" id="UP001521931">
    <property type="component" value="Unassembled WGS sequence"/>
</dbReference>
<keyword evidence="4" id="KW-1185">Reference proteome</keyword>
<feature type="transmembrane region" description="Helical" evidence="2">
    <location>
        <begin position="87"/>
        <end position="108"/>
    </location>
</feature>
<feature type="compositionally biased region" description="Gly residues" evidence="1">
    <location>
        <begin position="467"/>
        <end position="478"/>
    </location>
</feature>
<feature type="compositionally biased region" description="Gly residues" evidence="1">
    <location>
        <begin position="492"/>
        <end position="520"/>
    </location>
</feature>
<feature type="transmembrane region" description="Helical" evidence="2">
    <location>
        <begin position="120"/>
        <end position="143"/>
    </location>
</feature>
<proteinExistence type="predicted"/>
<feature type="transmembrane region" description="Helical" evidence="2">
    <location>
        <begin position="288"/>
        <end position="305"/>
    </location>
</feature>
<dbReference type="Pfam" id="PF19590">
    <property type="entry name" value="TrbL_3"/>
    <property type="match status" value="1"/>
</dbReference>
<organism evidence="3 4">
    <name type="scientific">Arsenicicoccus bolidensis</name>
    <dbReference type="NCBI Taxonomy" id="229480"/>
    <lineage>
        <taxon>Bacteria</taxon>
        <taxon>Bacillati</taxon>
        <taxon>Actinomycetota</taxon>
        <taxon>Actinomycetes</taxon>
        <taxon>Micrococcales</taxon>
        <taxon>Intrasporangiaceae</taxon>
        <taxon>Arsenicicoccus</taxon>
    </lineage>
</organism>
<keyword evidence="2" id="KW-0472">Membrane</keyword>
<feature type="region of interest" description="Disordered" evidence="1">
    <location>
        <begin position="414"/>
        <end position="521"/>
    </location>
</feature>
<keyword evidence="2" id="KW-1133">Transmembrane helix</keyword>
<feature type="transmembrane region" description="Helical" evidence="2">
    <location>
        <begin position="195"/>
        <end position="218"/>
    </location>
</feature>
<comment type="caution">
    <text evidence="3">The sequence shown here is derived from an EMBL/GenBank/DDBJ whole genome shotgun (WGS) entry which is preliminary data.</text>
</comment>
<accession>A0ABS9Q3V6</accession>
<feature type="compositionally biased region" description="Low complexity" evidence="1">
    <location>
        <begin position="414"/>
        <end position="430"/>
    </location>
</feature>
<keyword evidence="2" id="KW-0812">Transmembrane</keyword>
<dbReference type="InterPro" id="IPR045782">
    <property type="entry name" value="TrbL_3"/>
</dbReference>
<reference evidence="3 4" key="1">
    <citation type="submission" date="2022-02" db="EMBL/GenBank/DDBJ databases">
        <title>Uncovering new skin microbiome diversity through culturing and metagenomics.</title>
        <authorList>
            <person name="Conlan S."/>
            <person name="Deming C."/>
            <person name="Nisc Comparative Sequencing Program N."/>
            <person name="Segre J.A."/>
        </authorList>
    </citation>
    <scope>NUCLEOTIDE SEQUENCE [LARGE SCALE GENOMIC DNA]</scope>
    <source>
        <strain evidence="3 4">ACRQZ</strain>
    </source>
</reference>
<evidence type="ECO:0000256" key="2">
    <source>
        <dbReference type="SAM" id="Phobius"/>
    </source>
</evidence>